<comment type="subcellular location">
    <subcellularLocation>
        <location evidence="1">Nucleus</location>
    </subcellularLocation>
</comment>
<evidence type="ECO:0000313" key="10">
    <source>
        <dbReference type="EMBL" id="CAH2061611.1"/>
    </source>
</evidence>
<evidence type="ECO:0000256" key="4">
    <source>
        <dbReference type="ARBA" id="ARBA00022691"/>
    </source>
</evidence>
<keyword evidence="3" id="KW-0808">Transferase</keyword>
<dbReference type="GO" id="GO:0005634">
    <property type="term" value="C:nucleus"/>
    <property type="evidence" value="ECO:0007669"/>
    <property type="project" value="UniProtKB-SubCell"/>
</dbReference>
<dbReference type="GO" id="GO:0032259">
    <property type="term" value="P:methylation"/>
    <property type="evidence" value="ECO:0007669"/>
    <property type="project" value="UniProtKB-KW"/>
</dbReference>
<dbReference type="InterPro" id="IPR030380">
    <property type="entry name" value="SAM_MeTfrase_DRM"/>
</dbReference>
<dbReference type="PANTHER" id="PTHR23068:SF43">
    <property type="entry name" value="SAM-DEPENDENT MTASE DRM-TYPE DOMAIN-CONTAINING PROTEIN"/>
    <property type="match status" value="1"/>
</dbReference>
<gene>
    <name evidence="10" type="ORF">TAV2_LOCUS14368</name>
</gene>
<keyword evidence="5" id="KW-0677">Repeat</keyword>
<keyword evidence="4" id="KW-0949">S-adenosyl-L-methionine</keyword>
<evidence type="ECO:0000256" key="6">
    <source>
        <dbReference type="ARBA" id="ARBA00023125"/>
    </source>
</evidence>
<dbReference type="InterPro" id="IPR050390">
    <property type="entry name" value="C5-Methyltransferase"/>
</dbReference>
<accession>A0AAU9SBA2</accession>
<proteinExistence type="predicted"/>
<evidence type="ECO:0000256" key="8">
    <source>
        <dbReference type="SAM" id="MobiDB-lite"/>
    </source>
</evidence>
<name>A0AAU9SBA2_THLAR</name>
<dbReference type="Proteomes" id="UP000836841">
    <property type="component" value="Chromosome 4"/>
</dbReference>
<keyword evidence="2" id="KW-0489">Methyltransferase</keyword>
<sequence length="491" mass="54941">MLRENTPMEELINYIIALQLAQEAAPVRTWELAQEAAPVRTWEVLGDGGSSSGTATANVGEKSKSKGKGIKIEEKKASPDFVDRGKKRQRPRYVGGSSSMMETPRMQDEPGHVGGSSSMMVTPRMQDEPGHVGGSSSMMVTPRMMQYEPGHVGGSSSMMVTPRMMQYEPGHVGGSSSMMVTSRMMQYEPGHVGGSGSMMVTPRMMQYEPGHVGGSSSMMLTPRMQYESKRRASEFPSVMQPSLSRRRPYFFYANLGELSFEWRCKVSKFLFEIQQVNVDTSMFSGFHRKEVYVHDLPTENRCGILTQPKLSMFDEKNPEKLEYLMGYPPYHTAGVKLAERLKLLDYCFQTDTLGYHISGIKAQFPDGVRLLSLFSGVGGAEIALSRLRIHLRCVVSVEHCGLSRNILKRWWQTSRQTGELVQIEDIASVRTKTLEDLVERFGGFDLIICQNPPAPADLSEGSSGTKACAFQYLLFQECVRIIRRARDVMEL</sequence>
<evidence type="ECO:0000313" key="11">
    <source>
        <dbReference type="Proteomes" id="UP000836841"/>
    </source>
</evidence>
<feature type="region of interest" description="Disordered" evidence="8">
    <location>
        <begin position="47"/>
        <end position="115"/>
    </location>
</feature>
<organism evidence="10 11">
    <name type="scientific">Thlaspi arvense</name>
    <name type="common">Field penny-cress</name>
    <dbReference type="NCBI Taxonomy" id="13288"/>
    <lineage>
        <taxon>Eukaryota</taxon>
        <taxon>Viridiplantae</taxon>
        <taxon>Streptophyta</taxon>
        <taxon>Embryophyta</taxon>
        <taxon>Tracheophyta</taxon>
        <taxon>Spermatophyta</taxon>
        <taxon>Magnoliopsida</taxon>
        <taxon>eudicotyledons</taxon>
        <taxon>Gunneridae</taxon>
        <taxon>Pentapetalae</taxon>
        <taxon>rosids</taxon>
        <taxon>malvids</taxon>
        <taxon>Brassicales</taxon>
        <taxon>Brassicaceae</taxon>
        <taxon>Thlaspideae</taxon>
        <taxon>Thlaspi</taxon>
    </lineage>
</organism>
<keyword evidence="7" id="KW-0539">Nucleus</keyword>
<evidence type="ECO:0000259" key="9">
    <source>
        <dbReference type="PROSITE" id="PS51680"/>
    </source>
</evidence>
<evidence type="ECO:0000256" key="5">
    <source>
        <dbReference type="ARBA" id="ARBA00022737"/>
    </source>
</evidence>
<protein>
    <recommendedName>
        <fullName evidence="9">SAM-dependent MTase DRM-type domain-containing protein</fullName>
    </recommendedName>
</protein>
<evidence type="ECO:0000256" key="2">
    <source>
        <dbReference type="ARBA" id="ARBA00022603"/>
    </source>
</evidence>
<feature type="compositionally biased region" description="Basic and acidic residues" evidence="8">
    <location>
        <begin position="70"/>
        <end position="84"/>
    </location>
</feature>
<evidence type="ECO:0000256" key="3">
    <source>
        <dbReference type="ARBA" id="ARBA00022679"/>
    </source>
</evidence>
<dbReference type="InterPro" id="IPR029063">
    <property type="entry name" value="SAM-dependent_MTases_sf"/>
</dbReference>
<evidence type="ECO:0000256" key="1">
    <source>
        <dbReference type="ARBA" id="ARBA00004123"/>
    </source>
</evidence>
<dbReference type="PROSITE" id="PS51680">
    <property type="entry name" value="SAM_MT_DRM"/>
    <property type="match status" value="1"/>
</dbReference>
<dbReference type="Gene3D" id="3.40.50.150">
    <property type="entry name" value="Vaccinia Virus protein VP39"/>
    <property type="match status" value="1"/>
</dbReference>
<feature type="domain" description="SAM-dependent MTase DRM-type" evidence="9">
    <location>
        <begin position="236"/>
        <end position="491"/>
    </location>
</feature>
<keyword evidence="6" id="KW-0238">DNA-binding</keyword>
<dbReference type="GO" id="GO:0003677">
    <property type="term" value="F:DNA binding"/>
    <property type="evidence" value="ECO:0007669"/>
    <property type="project" value="UniProtKB-KW"/>
</dbReference>
<dbReference type="GO" id="GO:0008168">
    <property type="term" value="F:methyltransferase activity"/>
    <property type="evidence" value="ECO:0007669"/>
    <property type="project" value="UniProtKB-KW"/>
</dbReference>
<dbReference type="EMBL" id="OU466860">
    <property type="protein sequence ID" value="CAH2061611.1"/>
    <property type="molecule type" value="Genomic_DNA"/>
</dbReference>
<dbReference type="SUPFAM" id="SSF53335">
    <property type="entry name" value="S-adenosyl-L-methionine-dependent methyltransferases"/>
    <property type="match status" value="1"/>
</dbReference>
<reference evidence="10 11" key="1">
    <citation type="submission" date="2022-03" db="EMBL/GenBank/DDBJ databases">
        <authorList>
            <person name="Nunn A."/>
            <person name="Chopra R."/>
            <person name="Nunn A."/>
            <person name="Contreras Garrido A."/>
        </authorList>
    </citation>
    <scope>NUCLEOTIDE SEQUENCE [LARGE SCALE GENOMIC DNA]</scope>
</reference>
<evidence type="ECO:0000256" key="7">
    <source>
        <dbReference type="ARBA" id="ARBA00023242"/>
    </source>
</evidence>
<dbReference type="PANTHER" id="PTHR23068">
    <property type="entry name" value="DNA CYTOSINE-5- -METHYLTRANSFERASE 3-RELATED"/>
    <property type="match status" value="1"/>
</dbReference>
<keyword evidence="11" id="KW-1185">Reference proteome</keyword>
<dbReference type="AlphaFoldDB" id="A0AAU9SBA2"/>